<dbReference type="EMBL" id="JBBXMP010000158">
    <property type="protein sequence ID" value="KAL0060853.1"/>
    <property type="molecule type" value="Genomic_DNA"/>
</dbReference>
<keyword evidence="2" id="KW-1185">Reference proteome</keyword>
<dbReference type="Proteomes" id="UP001437256">
    <property type="component" value="Unassembled WGS sequence"/>
</dbReference>
<name>A0ABR2ZHR8_9AGAR</name>
<gene>
    <name evidence="1" type="ORF">AAF712_012317</name>
</gene>
<protein>
    <recommendedName>
        <fullName evidence="3">C2H2-type domain-containing protein</fullName>
    </recommendedName>
</protein>
<evidence type="ECO:0008006" key="3">
    <source>
        <dbReference type="Google" id="ProtNLM"/>
    </source>
</evidence>
<organism evidence="1 2">
    <name type="scientific">Marasmius tenuissimus</name>
    <dbReference type="NCBI Taxonomy" id="585030"/>
    <lineage>
        <taxon>Eukaryota</taxon>
        <taxon>Fungi</taxon>
        <taxon>Dikarya</taxon>
        <taxon>Basidiomycota</taxon>
        <taxon>Agaricomycotina</taxon>
        <taxon>Agaricomycetes</taxon>
        <taxon>Agaricomycetidae</taxon>
        <taxon>Agaricales</taxon>
        <taxon>Marasmiineae</taxon>
        <taxon>Marasmiaceae</taxon>
        <taxon>Marasmius</taxon>
    </lineage>
</organism>
<accession>A0ABR2ZHR8</accession>
<sequence length="307" mass="35133">MPPDVLTEESIIELARTVMNPVKCDASDTIGSPERCGAELASVEAFQLHLMKHYGVLRNGSAQYQCLGLYSSYCQLTDFSSLDELRNHINKYHMKTVRHPCPFHTCRHTQPLKLDMLWTHFQSAHAPLHDIPLDQLGPHLRPSWRPMHRPLQPPPPLPEPSRRLLSEFIAPVTVPKMKHPRDKTPVRYSTPSLSLSQITLTPVRQLTRSLTRLSSIESVQSTRSTLEDLQLDDLVYPKSGAEFPNPDDELILWRRPVALTRDVTRSLPMEAEKRMKLFEPPISIHYEVFKKKVEKLIEDGILGPIDH</sequence>
<evidence type="ECO:0000313" key="1">
    <source>
        <dbReference type="EMBL" id="KAL0060853.1"/>
    </source>
</evidence>
<proteinExistence type="predicted"/>
<comment type="caution">
    <text evidence="1">The sequence shown here is derived from an EMBL/GenBank/DDBJ whole genome shotgun (WGS) entry which is preliminary data.</text>
</comment>
<reference evidence="1 2" key="1">
    <citation type="submission" date="2024-05" db="EMBL/GenBank/DDBJ databases">
        <title>A draft genome resource for the thread blight pathogen Marasmius tenuissimus strain MS-2.</title>
        <authorList>
            <person name="Yulfo-Soto G.E."/>
            <person name="Baruah I.K."/>
            <person name="Amoako-Attah I."/>
            <person name="Bukari Y."/>
            <person name="Meinhardt L.W."/>
            <person name="Bailey B.A."/>
            <person name="Cohen S.P."/>
        </authorList>
    </citation>
    <scope>NUCLEOTIDE SEQUENCE [LARGE SCALE GENOMIC DNA]</scope>
    <source>
        <strain evidence="1 2">MS-2</strain>
    </source>
</reference>
<evidence type="ECO:0000313" key="2">
    <source>
        <dbReference type="Proteomes" id="UP001437256"/>
    </source>
</evidence>